<dbReference type="SUPFAM" id="SSF49464">
    <property type="entry name" value="Carboxypeptidase regulatory domain-like"/>
    <property type="match status" value="1"/>
</dbReference>
<dbReference type="FunFam" id="2.60.40.1120:FF:000003">
    <property type="entry name" value="Outer membrane protein Omp121"/>
    <property type="match status" value="1"/>
</dbReference>
<name>A0A0F5JHD2_9BACT</name>
<dbReference type="Gene3D" id="2.170.130.10">
    <property type="entry name" value="TonB-dependent receptor, plug domain"/>
    <property type="match status" value="1"/>
</dbReference>
<keyword evidence="2 8" id="KW-0813">Transport</keyword>
<evidence type="ECO:0000256" key="4">
    <source>
        <dbReference type="ARBA" id="ARBA00022692"/>
    </source>
</evidence>
<dbReference type="InterPro" id="IPR037066">
    <property type="entry name" value="Plug_dom_sf"/>
</dbReference>
<dbReference type="Proteomes" id="UP000033035">
    <property type="component" value="Unassembled WGS sequence"/>
</dbReference>
<proteinExistence type="inferred from homology"/>
<dbReference type="RefSeq" id="WP_028730145.1">
    <property type="nucleotide sequence ID" value="NZ_KE386765.1"/>
</dbReference>
<dbReference type="Gene3D" id="2.60.40.1120">
    <property type="entry name" value="Carboxypeptidase-like, regulatory domain"/>
    <property type="match status" value="1"/>
</dbReference>
<dbReference type="Pfam" id="PF07715">
    <property type="entry name" value="Plug"/>
    <property type="match status" value="1"/>
</dbReference>
<reference evidence="12 13" key="1">
    <citation type="submission" date="2013-04" db="EMBL/GenBank/DDBJ databases">
        <title>The Genome Sequence of Parabacteroides gordonii DSM 23371.</title>
        <authorList>
            <consortium name="The Broad Institute Genomics Platform"/>
            <person name="Earl A."/>
            <person name="Ward D."/>
            <person name="Feldgarden M."/>
            <person name="Gevers D."/>
            <person name="Martens E."/>
            <person name="Sakamoto M."/>
            <person name="Benno Y."/>
            <person name="Suzuki N."/>
            <person name="Matsunaga N."/>
            <person name="Koshihara K."/>
            <person name="Seki M."/>
            <person name="Komiya H."/>
            <person name="Walker B."/>
            <person name="Young S."/>
            <person name="Zeng Q."/>
            <person name="Gargeya S."/>
            <person name="Fitzgerald M."/>
            <person name="Haas B."/>
            <person name="Abouelleil A."/>
            <person name="Allen A.W."/>
            <person name="Alvarado L."/>
            <person name="Arachchi H.M."/>
            <person name="Berlin A.M."/>
            <person name="Chapman S.B."/>
            <person name="Gainer-Dewar J."/>
            <person name="Goldberg J."/>
            <person name="Griggs A."/>
            <person name="Gujja S."/>
            <person name="Hansen M."/>
            <person name="Howarth C."/>
            <person name="Imamovic A."/>
            <person name="Ireland A."/>
            <person name="Larimer J."/>
            <person name="McCowan C."/>
            <person name="Murphy C."/>
            <person name="Pearson M."/>
            <person name="Poon T.W."/>
            <person name="Priest M."/>
            <person name="Roberts A."/>
            <person name="Saif S."/>
            <person name="Shea T."/>
            <person name="Sisk P."/>
            <person name="Sykes S."/>
            <person name="Wortman J."/>
            <person name="Nusbaum C."/>
            <person name="Birren B."/>
        </authorList>
    </citation>
    <scope>NUCLEOTIDE SEQUENCE [LARGE SCALE GENOMIC DNA]</scope>
    <source>
        <strain evidence="12 13">MS-1</strain>
    </source>
</reference>
<accession>A0A0F5JHD2</accession>
<keyword evidence="3 8" id="KW-1134">Transmembrane beta strand</keyword>
<dbReference type="InterPro" id="IPR000531">
    <property type="entry name" value="Beta-barrel_TonB"/>
</dbReference>
<evidence type="ECO:0000256" key="5">
    <source>
        <dbReference type="ARBA" id="ARBA00023077"/>
    </source>
</evidence>
<evidence type="ECO:0000256" key="9">
    <source>
        <dbReference type="RuleBase" id="RU003357"/>
    </source>
</evidence>
<dbReference type="PROSITE" id="PS52016">
    <property type="entry name" value="TONB_DEPENDENT_REC_3"/>
    <property type="match status" value="1"/>
</dbReference>
<dbReference type="InterPro" id="IPR036942">
    <property type="entry name" value="Beta-barrel_TonB_sf"/>
</dbReference>
<comment type="caution">
    <text evidence="12">The sequence shown here is derived from an EMBL/GenBank/DDBJ whole genome shotgun (WGS) entry which is preliminary data.</text>
</comment>
<dbReference type="GO" id="GO:0009279">
    <property type="term" value="C:cell outer membrane"/>
    <property type="evidence" value="ECO:0007669"/>
    <property type="project" value="UniProtKB-SubCell"/>
</dbReference>
<protein>
    <submittedName>
        <fullName evidence="12">SusC/RagA family TonB-linked outer membrane protein</fullName>
    </submittedName>
</protein>
<dbReference type="InterPro" id="IPR023997">
    <property type="entry name" value="TonB-dep_OMP_SusC/RagA_CS"/>
</dbReference>
<dbReference type="EMBL" id="AQHW01000013">
    <property type="protein sequence ID" value="KKB57216.1"/>
    <property type="molecule type" value="Genomic_DNA"/>
</dbReference>
<feature type="domain" description="TonB-dependent receptor plug" evidence="11">
    <location>
        <begin position="153"/>
        <end position="261"/>
    </location>
</feature>
<evidence type="ECO:0000259" key="11">
    <source>
        <dbReference type="Pfam" id="PF07715"/>
    </source>
</evidence>
<dbReference type="FunFam" id="2.170.130.10:FF:000008">
    <property type="entry name" value="SusC/RagA family TonB-linked outer membrane protein"/>
    <property type="match status" value="1"/>
</dbReference>
<evidence type="ECO:0000256" key="7">
    <source>
        <dbReference type="ARBA" id="ARBA00023237"/>
    </source>
</evidence>
<keyword evidence="13" id="KW-1185">Reference proteome</keyword>
<feature type="domain" description="TonB-dependent receptor-like beta-barrel" evidence="10">
    <location>
        <begin position="466"/>
        <end position="997"/>
    </location>
</feature>
<dbReference type="InterPro" id="IPR023996">
    <property type="entry name" value="TonB-dep_OMP_SusC/RagA"/>
</dbReference>
<dbReference type="NCBIfam" id="TIGR04056">
    <property type="entry name" value="OMP_RagA_SusC"/>
    <property type="match status" value="1"/>
</dbReference>
<keyword evidence="6 8" id="KW-0472">Membrane</keyword>
<gene>
    <name evidence="12" type="ORF">HMPREF1536_01937</name>
</gene>
<evidence type="ECO:0000256" key="8">
    <source>
        <dbReference type="PROSITE-ProRule" id="PRU01360"/>
    </source>
</evidence>
<comment type="similarity">
    <text evidence="8 9">Belongs to the TonB-dependent receptor family.</text>
</comment>
<keyword evidence="4 8" id="KW-0812">Transmembrane</keyword>
<dbReference type="AlphaFoldDB" id="A0A0F5JHD2"/>
<dbReference type="InterPro" id="IPR039426">
    <property type="entry name" value="TonB-dep_rcpt-like"/>
</dbReference>
<dbReference type="STRING" id="1203610.HMPREF1536_01937"/>
<organism evidence="12 13">
    <name type="scientific">Parabacteroides gordonii MS-1 = DSM 23371</name>
    <dbReference type="NCBI Taxonomy" id="1203610"/>
    <lineage>
        <taxon>Bacteria</taxon>
        <taxon>Pseudomonadati</taxon>
        <taxon>Bacteroidota</taxon>
        <taxon>Bacteroidia</taxon>
        <taxon>Bacteroidales</taxon>
        <taxon>Tannerellaceae</taxon>
        <taxon>Parabacteroides</taxon>
    </lineage>
</organism>
<dbReference type="Pfam" id="PF13715">
    <property type="entry name" value="CarbopepD_reg_2"/>
    <property type="match status" value="1"/>
</dbReference>
<evidence type="ECO:0000256" key="1">
    <source>
        <dbReference type="ARBA" id="ARBA00004571"/>
    </source>
</evidence>
<dbReference type="Gene3D" id="2.40.170.20">
    <property type="entry name" value="TonB-dependent receptor, beta-barrel domain"/>
    <property type="match status" value="1"/>
</dbReference>
<evidence type="ECO:0000313" key="12">
    <source>
        <dbReference type="EMBL" id="KKB57216.1"/>
    </source>
</evidence>
<keyword evidence="5 9" id="KW-0798">TonB box</keyword>
<evidence type="ECO:0000259" key="10">
    <source>
        <dbReference type="Pfam" id="PF00593"/>
    </source>
</evidence>
<dbReference type="InterPro" id="IPR008969">
    <property type="entry name" value="CarboxyPept-like_regulatory"/>
</dbReference>
<comment type="subcellular location">
    <subcellularLocation>
        <location evidence="1 8">Cell outer membrane</location>
        <topology evidence="1 8">Multi-pass membrane protein</topology>
    </subcellularLocation>
</comment>
<dbReference type="SUPFAM" id="SSF56935">
    <property type="entry name" value="Porins"/>
    <property type="match status" value="1"/>
</dbReference>
<keyword evidence="7 8" id="KW-0998">Cell outer membrane</keyword>
<evidence type="ECO:0000256" key="6">
    <source>
        <dbReference type="ARBA" id="ARBA00023136"/>
    </source>
</evidence>
<dbReference type="PATRIC" id="fig|1203610.3.peg.1986"/>
<evidence type="ECO:0000313" key="13">
    <source>
        <dbReference type="Proteomes" id="UP000033035"/>
    </source>
</evidence>
<dbReference type="NCBIfam" id="TIGR04057">
    <property type="entry name" value="SusC_RagA_signa"/>
    <property type="match status" value="1"/>
</dbReference>
<evidence type="ECO:0000256" key="2">
    <source>
        <dbReference type="ARBA" id="ARBA00022448"/>
    </source>
</evidence>
<dbReference type="Pfam" id="PF00593">
    <property type="entry name" value="TonB_dep_Rec_b-barrel"/>
    <property type="match status" value="1"/>
</dbReference>
<dbReference type="InterPro" id="IPR012910">
    <property type="entry name" value="Plug_dom"/>
</dbReference>
<evidence type="ECO:0000256" key="3">
    <source>
        <dbReference type="ARBA" id="ARBA00022452"/>
    </source>
</evidence>
<dbReference type="HOGENOM" id="CLU_004317_0_2_10"/>
<sequence>MNNALLKENFTARAVDSQTRKVLSRSGLIAGLCISSLVSSYAIPGGVDAAKAKNESVMVTQQAKKVSGVVTDSAGEPIPGANVVQKGTTNGTVTDVGGKYTLDVPNNATLVISFIGYTTKEIKVGTQPVVNVSLAEEAIGLNEVVAIGYGYVKKKDLTGAVSTVSADDMVMGGTVSNAAQALQGKTAGVQVSQSSKAPGGTISVRVRGNNSISSTNEPLYVVDGFPSSEGLNLNPNDIESMQILKDASATAIYGARGANGVVLITTKRGKAGENKISYSGYLGAQKVDNPFDFINAKDYMNLQNALYQEIDGQAGNPNGAYTPSQLQSTVDTDWLDVCTRTALVQDHNIQFRGGSEKTKVLTSLGYYKQEGVLKNTDFNRISGRINVDQTINDFIKAGATMYAHRERSNAQTYSGNILGENVMLSVMGYDPTVKPYNEDGTYGRVPGGRGDNPLANLLERKKEVVNDKFNGTAFLEIRPFEGFTAKATAGVELLHNFKGSYLPKSTTYAGEIEGGIASTYDFRATRQVFEGILNYMKTFNNMHDLNVMLGYSYEKYSAESRSANGKGFSTDLFEWNNLGAASIKGVSSAKTENLLASFFGRVNYTFNDKYLATVTVRRDGSSRFGANNHWGTFPSGSLAWRASEEDFVKNWDVFSNLKVRAGYGVTGNERIGDYASYALVSTNHVTLDGSSNMPGTHLSQSSPENASLKWETTTQYNVGFDMGFFDNRLSVTLDGYWKKTKDLLLKVSLPYYTGFTSGQQNVGEISNRGFELDITSHNLTGDFVWDTKFNLALNRNKVLDLGSSGDIRITSSKPVGTVSENAYAIVREGEPLGSLYGWKYIGVLQEGETYAPQPNSKPGDPKFEDVNNDGKIDADDRTIIGNANPDLIFGLTNNFAWKGFDLSIFFQGSIGNDLLNMTRMNLEWKRTTDALNRWTPSNTNTDIPRNGFYYSQYGGYVNDHFIEDASFLRLKNLTLGYTIPFKKVVSSCRVYFSAENLFTITGYSGWDPEVDTKANEAAQSGGSQQTANAGAGMDFNAYPAMRTYTVGLNITF</sequence>